<gene>
    <name evidence="6" type="ORF">C7B43_07760</name>
</gene>
<dbReference type="SUPFAM" id="SSF52540">
    <property type="entry name" value="P-loop containing nucleoside triphosphate hydrolases"/>
    <property type="match status" value="1"/>
</dbReference>
<dbReference type="Proteomes" id="UP000242699">
    <property type="component" value="Unassembled WGS sequence"/>
</dbReference>
<accession>A0A2T2X5E4</accession>
<dbReference type="GO" id="GO:0055085">
    <property type="term" value="P:transmembrane transport"/>
    <property type="evidence" value="ECO:0007669"/>
    <property type="project" value="UniProtKB-ARBA"/>
</dbReference>
<evidence type="ECO:0000256" key="3">
    <source>
        <dbReference type="ARBA" id="ARBA00022741"/>
    </source>
</evidence>
<proteinExistence type="inferred from homology"/>
<dbReference type="Gene3D" id="3.40.50.300">
    <property type="entry name" value="P-loop containing nucleotide triphosphate hydrolases"/>
    <property type="match status" value="1"/>
</dbReference>
<reference evidence="6 7" key="1">
    <citation type="journal article" date="2014" name="BMC Genomics">
        <title>Comparison of environmental and isolate Sulfobacillus genomes reveals diverse carbon, sulfur, nitrogen, and hydrogen metabolisms.</title>
        <authorList>
            <person name="Justice N.B."/>
            <person name="Norman A."/>
            <person name="Brown C.T."/>
            <person name="Singh A."/>
            <person name="Thomas B.C."/>
            <person name="Banfield J.F."/>
        </authorList>
    </citation>
    <scope>NUCLEOTIDE SEQUENCE [LARGE SCALE GENOMIC DNA]</scope>
    <source>
        <strain evidence="6">AMDSBA1</strain>
    </source>
</reference>
<evidence type="ECO:0000256" key="1">
    <source>
        <dbReference type="ARBA" id="ARBA00005417"/>
    </source>
</evidence>
<dbReference type="InterPro" id="IPR017871">
    <property type="entry name" value="ABC_transporter-like_CS"/>
</dbReference>
<dbReference type="PROSITE" id="PS00211">
    <property type="entry name" value="ABC_TRANSPORTER_1"/>
    <property type="match status" value="1"/>
</dbReference>
<dbReference type="GO" id="GO:0015833">
    <property type="term" value="P:peptide transport"/>
    <property type="evidence" value="ECO:0007669"/>
    <property type="project" value="InterPro"/>
</dbReference>
<evidence type="ECO:0000313" key="7">
    <source>
        <dbReference type="Proteomes" id="UP000242699"/>
    </source>
</evidence>
<evidence type="ECO:0000313" key="6">
    <source>
        <dbReference type="EMBL" id="PSR29677.1"/>
    </source>
</evidence>
<comment type="caution">
    <text evidence="6">The sequence shown here is derived from an EMBL/GenBank/DDBJ whole genome shotgun (WGS) entry which is preliminary data.</text>
</comment>
<dbReference type="PANTHER" id="PTHR43776">
    <property type="entry name" value="TRANSPORT ATP-BINDING PROTEIN"/>
    <property type="match status" value="1"/>
</dbReference>
<feature type="domain" description="ABC transporter" evidence="5">
    <location>
        <begin position="7"/>
        <end position="253"/>
    </location>
</feature>
<evidence type="ECO:0000256" key="2">
    <source>
        <dbReference type="ARBA" id="ARBA00022448"/>
    </source>
</evidence>
<protein>
    <submittedName>
        <fullName evidence="6">ABC transporter ATP-binding protein</fullName>
    </submittedName>
</protein>
<dbReference type="PROSITE" id="PS50893">
    <property type="entry name" value="ABC_TRANSPORTER_2"/>
    <property type="match status" value="1"/>
</dbReference>
<dbReference type="PANTHER" id="PTHR43776:SF8">
    <property type="entry name" value="ABC TRANSPORTER, ATP-BINDING PROTEIN"/>
    <property type="match status" value="1"/>
</dbReference>
<keyword evidence="4 6" id="KW-0067">ATP-binding</keyword>
<comment type="similarity">
    <text evidence="1">Belongs to the ABC transporter superfamily.</text>
</comment>
<evidence type="ECO:0000256" key="4">
    <source>
        <dbReference type="ARBA" id="ARBA00022840"/>
    </source>
</evidence>
<keyword evidence="2" id="KW-0813">Transport</keyword>
<dbReference type="AlphaFoldDB" id="A0A2T2X5E4"/>
<dbReference type="FunFam" id="3.40.50.300:FF:000016">
    <property type="entry name" value="Oligopeptide ABC transporter ATP-binding component"/>
    <property type="match status" value="1"/>
</dbReference>
<dbReference type="SMART" id="SM00382">
    <property type="entry name" value="AAA"/>
    <property type="match status" value="1"/>
</dbReference>
<sequence>MASNVLIQTNDLHVRFVRQKQLDIFAVRSLNLEVHEKETLALVGESGSGKTTTGHALVRLLQPESGTIRFEGEDVSRIRGKRLERYHSRAQLIFQDPFASLNPFHTVSYHLQRPLRRLGHLSPKRAREVCHDLLAQVGLTPTATFENKYPHELSGGQRQRVAIARALAADPVFIVADEPISMLDVSLRAGILHLLESLQADQGLSYLYITHDLASARYLAQRIAVMYGGSLVEIAPAADLVQAPAHPYTRLLLQASSSSWGQDLAPLPEKHPGAPDLTITRKGCPFAPRCLHAMKKCEQEMPELIPVASDHEAACFLVSSS</sequence>
<dbReference type="InterPro" id="IPR003439">
    <property type="entry name" value="ABC_transporter-like_ATP-bd"/>
</dbReference>
<dbReference type="Pfam" id="PF00005">
    <property type="entry name" value="ABC_tran"/>
    <property type="match status" value="1"/>
</dbReference>
<dbReference type="Pfam" id="PF08352">
    <property type="entry name" value="oligo_HPY"/>
    <property type="match status" value="1"/>
</dbReference>
<dbReference type="NCBIfam" id="TIGR01727">
    <property type="entry name" value="oligo_HPY"/>
    <property type="match status" value="1"/>
</dbReference>
<dbReference type="InterPro" id="IPR027417">
    <property type="entry name" value="P-loop_NTPase"/>
</dbReference>
<organism evidence="6 7">
    <name type="scientific">Sulfobacillus benefaciens</name>
    <dbReference type="NCBI Taxonomy" id="453960"/>
    <lineage>
        <taxon>Bacteria</taxon>
        <taxon>Bacillati</taxon>
        <taxon>Bacillota</taxon>
        <taxon>Clostridia</taxon>
        <taxon>Eubacteriales</taxon>
        <taxon>Clostridiales Family XVII. Incertae Sedis</taxon>
        <taxon>Sulfobacillus</taxon>
    </lineage>
</organism>
<dbReference type="GO" id="GO:0005524">
    <property type="term" value="F:ATP binding"/>
    <property type="evidence" value="ECO:0007669"/>
    <property type="project" value="UniProtKB-KW"/>
</dbReference>
<dbReference type="CDD" id="cd03257">
    <property type="entry name" value="ABC_NikE_OppD_transporters"/>
    <property type="match status" value="1"/>
</dbReference>
<name>A0A2T2X5E4_9FIRM</name>
<keyword evidence="3" id="KW-0547">Nucleotide-binding</keyword>
<evidence type="ECO:0000259" key="5">
    <source>
        <dbReference type="PROSITE" id="PS50893"/>
    </source>
</evidence>
<dbReference type="InterPro" id="IPR050319">
    <property type="entry name" value="ABC_transp_ATP-bind"/>
</dbReference>
<dbReference type="InterPro" id="IPR003593">
    <property type="entry name" value="AAA+_ATPase"/>
</dbReference>
<dbReference type="GO" id="GO:0016887">
    <property type="term" value="F:ATP hydrolysis activity"/>
    <property type="evidence" value="ECO:0007669"/>
    <property type="project" value="InterPro"/>
</dbReference>
<dbReference type="EMBL" id="PXYT01000014">
    <property type="protein sequence ID" value="PSR29677.1"/>
    <property type="molecule type" value="Genomic_DNA"/>
</dbReference>
<dbReference type="InterPro" id="IPR013563">
    <property type="entry name" value="Oligopep_ABC_C"/>
</dbReference>